<organism evidence="1 2">
    <name type="scientific">Paramecium primaurelia</name>
    <dbReference type="NCBI Taxonomy" id="5886"/>
    <lineage>
        <taxon>Eukaryota</taxon>
        <taxon>Sar</taxon>
        <taxon>Alveolata</taxon>
        <taxon>Ciliophora</taxon>
        <taxon>Intramacronucleata</taxon>
        <taxon>Oligohymenophorea</taxon>
        <taxon>Peniculida</taxon>
        <taxon>Parameciidae</taxon>
        <taxon>Paramecium</taxon>
    </lineage>
</organism>
<reference evidence="1" key="1">
    <citation type="submission" date="2021-01" db="EMBL/GenBank/DDBJ databases">
        <authorList>
            <consortium name="Genoscope - CEA"/>
            <person name="William W."/>
        </authorList>
    </citation>
    <scope>NUCLEOTIDE SEQUENCE</scope>
</reference>
<sequence length="200" mass="24533">MQLMIDFRINFIINYEKTRNLYRRMKKLMHSKLSSKSKGKQSRLRGRLQLKIKLTILDMRLNLIILRMKKMLLNLIIVDILYLIEQKTNQQMMLYLINQIKVICSKSFKKKCKQKIEKKYRNKQKLRGDSFLVQLNLFRKQKLRISIRINNNKKIKKKQKRNNRRNLKKIKMLNWNSFHLINQSKFIMNLLKQMKMHPKL</sequence>
<proteinExistence type="predicted"/>
<accession>A0A8S1NHW1</accession>
<protein>
    <submittedName>
        <fullName evidence="1">Uncharacterized protein</fullName>
    </submittedName>
</protein>
<comment type="caution">
    <text evidence="1">The sequence shown here is derived from an EMBL/GenBank/DDBJ whole genome shotgun (WGS) entry which is preliminary data.</text>
</comment>
<gene>
    <name evidence="1" type="ORF">PPRIM_AZ9-3.1.T0890013</name>
</gene>
<keyword evidence="2" id="KW-1185">Reference proteome</keyword>
<name>A0A8S1NHW1_PARPR</name>
<dbReference type="Proteomes" id="UP000688137">
    <property type="component" value="Unassembled WGS sequence"/>
</dbReference>
<dbReference type="EMBL" id="CAJJDM010000092">
    <property type="protein sequence ID" value="CAD8091692.1"/>
    <property type="molecule type" value="Genomic_DNA"/>
</dbReference>
<dbReference type="AlphaFoldDB" id="A0A8S1NHW1"/>
<evidence type="ECO:0000313" key="2">
    <source>
        <dbReference type="Proteomes" id="UP000688137"/>
    </source>
</evidence>
<evidence type="ECO:0000313" key="1">
    <source>
        <dbReference type="EMBL" id="CAD8091692.1"/>
    </source>
</evidence>